<keyword evidence="3" id="KW-1185">Reference proteome</keyword>
<evidence type="ECO:0000313" key="2">
    <source>
        <dbReference type="EMBL" id="SFC84672.1"/>
    </source>
</evidence>
<feature type="compositionally biased region" description="Basic and acidic residues" evidence="1">
    <location>
        <begin position="1"/>
        <end position="11"/>
    </location>
</feature>
<protein>
    <submittedName>
        <fullName evidence="2">Uncharacterized protein</fullName>
    </submittedName>
</protein>
<feature type="region of interest" description="Disordered" evidence="1">
    <location>
        <begin position="1"/>
        <end position="56"/>
    </location>
</feature>
<accession>A0A1I1MIK1</accession>
<evidence type="ECO:0000256" key="1">
    <source>
        <dbReference type="SAM" id="MobiDB-lite"/>
    </source>
</evidence>
<dbReference type="AlphaFoldDB" id="A0A1I1MIK1"/>
<sequence>MASKTKKAEKASKKKKAAVVEHHEKVPEAAENIEHTLRRLNAEKERKRQENPGLYR</sequence>
<dbReference type="RefSeq" id="WP_177208373.1">
    <property type="nucleotide sequence ID" value="NZ_FOLG01000010.1"/>
</dbReference>
<evidence type="ECO:0000313" key="3">
    <source>
        <dbReference type="Proteomes" id="UP000198728"/>
    </source>
</evidence>
<organism evidence="2 3">
    <name type="scientific">Tropicimonas isoalkanivorans</name>
    <dbReference type="NCBI Taxonomy" id="441112"/>
    <lineage>
        <taxon>Bacteria</taxon>
        <taxon>Pseudomonadati</taxon>
        <taxon>Pseudomonadota</taxon>
        <taxon>Alphaproteobacteria</taxon>
        <taxon>Rhodobacterales</taxon>
        <taxon>Roseobacteraceae</taxon>
        <taxon>Tropicimonas</taxon>
    </lineage>
</organism>
<gene>
    <name evidence="2" type="ORF">SAMN04488094_11026</name>
</gene>
<name>A0A1I1MIK1_9RHOB</name>
<proteinExistence type="predicted"/>
<reference evidence="2 3" key="1">
    <citation type="submission" date="2016-10" db="EMBL/GenBank/DDBJ databases">
        <authorList>
            <person name="de Groot N.N."/>
        </authorList>
    </citation>
    <scope>NUCLEOTIDE SEQUENCE [LARGE SCALE GENOMIC DNA]</scope>
    <source>
        <strain evidence="2 3">DSM 19548</strain>
    </source>
</reference>
<dbReference type="Proteomes" id="UP000198728">
    <property type="component" value="Unassembled WGS sequence"/>
</dbReference>
<feature type="compositionally biased region" description="Basic and acidic residues" evidence="1">
    <location>
        <begin position="18"/>
        <end position="50"/>
    </location>
</feature>
<dbReference type="EMBL" id="FOLG01000010">
    <property type="protein sequence ID" value="SFC84672.1"/>
    <property type="molecule type" value="Genomic_DNA"/>
</dbReference>